<name>A0A183EB69_9BILA</name>
<dbReference type="AlphaFoldDB" id="A0A183EB69"/>
<protein>
    <submittedName>
        <fullName evidence="3">Gag_pre-integrs domain-containing protein</fullName>
    </submittedName>
</protein>
<dbReference type="OrthoDB" id="5808636at2759"/>
<dbReference type="EMBL" id="UYRT01086383">
    <property type="protein sequence ID" value="VDN31274.1"/>
    <property type="molecule type" value="Genomic_DNA"/>
</dbReference>
<dbReference type="Proteomes" id="UP000271098">
    <property type="component" value="Unassembled WGS sequence"/>
</dbReference>
<keyword evidence="2" id="KW-1185">Reference proteome</keyword>
<evidence type="ECO:0000313" key="1">
    <source>
        <dbReference type="EMBL" id="VDN31274.1"/>
    </source>
</evidence>
<organism evidence="3">
    <name type="scientific">Gongylonema pulchrum</name>
    <dbReference type="NCBI Taxonomy" id="637853"/>
    <lineage>
        <taxon>Eukaryota</taxon>
        <taxon>Metazoa</taxon>
        <taxon>Ecdysozoa</taxon>
        <taxon>Nematoda</taxon>
        <taxon>Chromadorea</taxon>
        <taxon>Rhabditida</taxon>
        <taxon>Spirurina</taxon>
        <taxon>Spiruromorpha</taxon>
        <taxon>Spiruroidea</taxon>
        <taxon>Gongylonematidae</taxon>
        <taxon>Gongylonema</taxon>
    </lineage>
</organism>
<sequence length="171" mass="19405">MLSSGGHQQSGVDQLFITGRNGNTRSIAFPGCFRARVNFQLKRPILNPYVESFLQLGTNVPCTSWHDVARVMQICTNITQANWCPRSDHQKLRSMLKGKNTWYLSDCLSRTMQAHSYDFLLPHSSKFCNLCQSPKLIDRKLGMYVQEEGADQCNSTSTSRTYSLKVTFSLL</sequence>
<dbReference type="WBParaSite" id="GPUH_0001823501-mRNA-1">
    <property type="protein sequence ID" value="GPUH_0001823501-mRNA-1"/>
    <property type="gene ID" value="GPUH_0001823501"/>
</dbReference>
<gene>
    <name evidence="1" type="ORF">GPUH_LOCUS18210</name>
</gene>
<accession>A0A183EB69</accession>
<evidence type="ECO:0000313" key="3">
    <source>
        <dbReference type="WBParaSite" id="GPUH_0001823501-mRNA-1"/>
    </source>
</evidence>
<evidence type="ECO:0000313" key="2">
    <source>
        <dbReference type="Proteomes" id="UP000271098"/>
    </source>
</evidence>
<proteinExistence type="predicted"/>
<reference evidence="3" key="1">
    <citation type="submission" date="2016-06" db="UniProtKB">
        <authorList>
            <consortium name="WormBaseParasite"/>
        </authorList>
    </citation>
    <scope>IDENTIFICATION</scope>
</reference>
<reference evidence="1 2" key="2">
    <citation type="submission" date="2018-11" db="EMBL/GenBank/DDBJ databases">
        <authorList>
            <consortium name="Pathogen Informatics"/>
        </authorList>
    </citation>
    <scope>NUCLEOTIDE SEQUENCE [LARGE SCALE GENOMIC DNA]</scope>
</reference>